<evidence type="ECO:0000313" key="1">
    <source>
        <dbReference type="EMBL" id="TFK74052.1"/>
    </source>
</evidence>
<organism evidence="1 2">
    <name type="scientific">Pluteus cervinus</name>
    <dbReference type="NCBI Taxonomy" id="181527"/>
    <lineage>
        <taxon>Eukaryota</taxon>
        <taxon>Fungi</taxon>
        <taxon>Dikarya</taxon>
        <taxon>Basidiomycota</taxon>
        <taxon>Agaricomycotina</taxon>
        <taxon>Agaricomycetes</taxon>
        <taxon>Agaricomycetidae</taxon>
        <taxon>Agaricales</taxon>
        <taxon>Pluteineae</taxon>
        <taxon>Pluteaceae</taxon>
        <taxon>Pluteus</taxon>
    </lineage>
</organism>
<accession>A0ACD3B8N5</accession>
<keyword evidence="1" id="KW-0808">Transferase</keyword>
<keyword evidence="1" id="KW-0489">Methyltransferase</keyword>
<keyword evidence="2" id="KW-1185">Reference proteome</keyword>
<name>A0ACD3B8N5_9AGAR</name>
<evidence type="ECO:0000313" key="2">
    <source>
        <dbReference type="Proteomes" id="UP000308600"/>
    </source>
</evidence>
<protein>
    <submittedName>
        <fullName evidence="1">S-adenosyl-L-methionine-dependent methyltransferase</fullName>
    </submittedName>
</protein>
<proteinExistence type="predicted"/>
<reference evidence="1 2" key="1">
    <citation type="journal article" date="2019" name="Nat. Ecol. Evol.">
        <title>Megaphylogeny resolves global patterns of mushroom evolution.</title>
        <authorList>
            <person name="Varga T."/>
            <person name="Krizsan K."/>
            <person name="Foldi C."/>
            <person name="Dima B."/>
            <person name="Sanchez-Garcia M."/>
            <person name="Sanchez-Ramirez S."/>
            <person name="Szollosi G.J."/>
            <person name="Szarkandi J.G."/>
            <person name="Papp V."/>
            <person name="Albert L."/>
            <person name="Andreopoulos W."/>
            <person name="Angelini C."/>
            <person name="Antonin V."/>
            <person name="Barry K.W."/>
            <person name="Bougher N.L."/>
            <person name="Buchanan P."/>
            <person name="Buyck B."/>
            <person name="Bense V."/>
            <person name="Catcheside P."/>
            <person name="Chovatia M."/>
            <person name="Cooper J."/>
            <person name="Damon W."/>
            <person name="Desjardin D."/>
            <person name="Finy P."/>
            <person name="Geml J."/>
            <person name="Haridas S."/>
            <person name="Hughes K."/>
            <person name="Justo A."/>
            <person name="Karasinski D."/>
            <person name="Kautmanova I."/>
            <person name="Kiss B."/>
            <person name="Kocsube S."/>
            <person name="Kotiranta H."/>
            <person name="LaButti K.M."/>
            <person name="Lechner B.E."/>
            <person name="Liimatainen K."/>
            <person name="Lipzen A."/>
            <person name="Lukacs Z."/>
            <person name="Mihaltcheva S."/>
            <person name="Morgado L.N."/>
            <person name="Niskanen T."/>
            <person name="Noordeloos M.E."/>
            <person name="Ohm R.A."/>
            <person name="Ortiz-Santana B."/>
            <person name="Ovrebo C."/>
            <person name="Racz N."/>
            <person name="Riley R."/>
            <person name="Savchenko A."/>
            <person name="Shiryaev A."/>
            <person name="Soop K."/>
            <person name="Spirin V."/>
            <person name="Szebenyi C."/>
            <person name="Tomsovsky M."/>
            <person name="Tulloss R.E."/>
            <person name="Uehling J."/>
            <person name="Grigoriev I.V."/>
            <person name="Vagvolgyi C."/>
            <person name="Papp T."/>
            <person name="Martin F.M."/>
            <person name="Miettinen O."/>
            <person name="Hibbett D.S."/>
            <person name="Nagy L.G."/>
        </authorList>
    </citation>
    <scope>NUCLEOTIDE SEQUENCE [LARGE SCALE GENOMIC DNA]</scope>
    <source>
        <strain evidence="1 2">NL-1719</strain>
    </source>
</reference>
<dbReference type="Proteomes" id="UP000308600">
    <property type="component" value="Unassembled WGS sequence"/>
</dbReference>
<dbReference type="EMBL" id="ML208271">
    <property type="protein sequence ID" value="TFK74052.1"/>
    <property type="molecule type" value="Genomic_DNA"/>
</dbReference>
<gene>
    <name evidence="1" type="ORF">BDN72DRAFT_915898</name>
</gene>
<sequence length="363" mass="41352">MLTDPFDTPEARLPPIDTWRKLFPSTTVHQRVSIRNPETAQSVANAFIPEGSRDKVVIEAYPGPGQLTRALLQLPKNRIRKLIVLEEYEPYLQYLRPLEKLDSRLTVLPINGYAWDSYEEIHNLGLLGDVPKVPWDGDAVHPNLHFISTLPLTVIGEQLIAQLFRSIPDAQWLFQYGRIPLSFLLSEYVWKRVSATTDDISMRCKLSVIAEAVATCQEALPFDSLQPYDEHFHPTRISVTANADRKAKNRRVGNPFQAITVTPRTERIIQKGKLDQWDFCLRRLFVRKATPLKGALSSLAPNGQVLLKKIDDPNLPPEERLNVKKAIRSMSVQDWSILLKAFDEWPFAPDDLSIGDTFIPLKE</sequence>